<dbReference type="Proteomes" id="UP000027466">
    <property type="component" value="Unassembled WGS sequence"/>
</dbReference>
<keyword evidence="3" id="KW-1185">Reference proteome</keyword>
<gene>
    <name evidence="2" type="ORF">BG61_23550</name>
</gene>
<comment type="caution">
    <text evidence="2">The sequence shown here is derived from an EMBL/GenBank/DDBJ whole genome shotgun (WGS) entry which is preliminary data.</text>
</comment>
<dbReference type="RefSeq" id="WP_035928607.1">
    <property type="nucleotide sequence ID" value="NZ_CADFFX010000014.1"/>
</dbReference>
<evidence type="ECO:0000313" key="2">
    <source>
        <dbReference type="EMBL" id="KDR40702.1"/>
    </source>
</evidence>
<proteinExistence type="predicted"/>
<evidence type="ECO:0000313" key="3">
    <source>
        <dbReference type="Proteomes" id="UP000027466"/>
    </source>
</evidence>
<reference evidence="2 3" key="1">
    <citation type="submission" date="2014-03" db="EMBL/GenBank/DDBJ databases">
        <title>Draft Genome Sequences of Four Burkholderia Strains.</title>
        <authorList>
            <person name="Liu X.Y."/>
            <person name="Li C.X."/>
            <person name="Xu J.H."/>
        </authorList>
    </citation>
    <scope>NUCLEOTIDE SEQUENCE [LARGE SCALE GENOMIC DNA]</scope>
    <source>
        <strain evidence="2 3">DSM 50014</strain>
    </source>
</reference>
<feature type="signal peptide" evidence="1">
    <location>
        <begin position="1"/>
        <end position="25"/>
    </location>
</feature>
<keyword evidence="1" id="KW-0732">Signal</keyword>
<evidence type="ECO:0000256" key="1">
    <source>
        <dbReference type="SAM" id="SignalP"/>
    </source>
</evidence>
<name>A0A069PK19_9BURK</name>
<accession>A0A069PK19</accession>
<dbReference type="AlphaFoldDB" id="A0A069PK19"/>
<dbReference type="EMBL" id="JFHC01000037">
    <property type="protein sequence ID" value="KDR40702.1"/>
    <property type="molecule type" value="Genomic_DNA"/>
</dbReference>
<feature type="chain" id="PRO_5007372327" description="Lipoprotein" evidence="1">
    <location>
        <begin position="26"/>
        <end position="70"/>
    </location>
</feature>
<sequence length="70" mass="6984">MKPRQILAACTATAFVLLLSGCAQDASLAGSSSTSADQSAYGGTGTVRTVAGHRQGACSASPNCDIFFGQ</sequence>
<dbReference type="PROSITE" id="PS51257">
    <property type="entry name" value="PROKAR_LIPOPROTEIN"/>
    <property type="match status" value="1"/>
</dbReference>
<organism evidence="2 3">
    <name type="scientific">Caballeronia glathei</name>
    <dbReference type="NCBI Taxonomy" id="60547"/>
    <lineage>
        <taxon>Bacteria</taxon>
        <taxon>Pseudomonadati</taxon>
        <taxon>Pseudomonadota</taxon>
        <taxon>Betaproteobacteria</taxon>
        <taxon>Burkholderiales</taxon>
        <taxon>Burkholderiaceae</taxon>
        <taxon>Caballeronia</taxon>
    </lineage>
</organism>
<evidence type="ECO:0008006" key="4">
    <source>
        <dbReference type="Google" id="ProtNLM"/>
    </source>
</evidence>
<protein>
    <recommendedName>
        <fullName evidence="4">Lipoprotein</fullName>
    </recommendedName>
</protein>